<feature type="region of interest" description="Disordered" evidence="1">
    <location>
        <begin position="16"/>
        <end position="60"/>
    </location>
</feature>
<evidence type="ECO:0000313" key="3">
    <source>
        <dbReference type="EMBL" id="OQS53576.1"/>
    </source>
</evidence>
<dbReference type="InterPro" id="IPR000994">
    <property type="entry name" value="Pept_M24"/>
</dbReference>
<dbReference type="InterPro" id="IPR036005">
    <property type="entry name" value="Creatinase/aminopeptidase-like"/>
</dbReference>
<dbReference type="EMBL" id="MNPJ01000028">
    <property type="protein sequence ID" value="OQS53576.1"/>
    <property type="molecule type" value="Genomic_DNA"/>
</dbReference>
<name>A0A1W0E2V6_9MICR</name>
<evidence type="ECO:0000259" key="2">
    <source>
        <dbReference type="Pfam" id="PF00557"/>
    </source>
</evidence>
<proteinExistence type="predicted"/>
<dbReference type="VEuPathDB" id="MicrosporidiaDB:EHP00_2448"/>
<gene>
    <name evidence="3" type="ORF">EHP00_2448</name>
</gene>
<organism evidence="3 4">
    <name type="scientific">Ecytonucleospora hepatopenaei</name>
    <dbReference type="NCBI Taxonomy" id="646526"/>
    <lineage>
        <taxon>Eukaryota</taxon>
        <taxon>Fungi</taxon>
        <taxon>Fungi incertae sedis</taxon>
        <taxon>Microsporidia</taxon>
        <taxon>Enterocytozoonidae</taxon>
        <taxon>Ecytonucleospora</taxon>
    </lineage>
</organism>
<accession>A0A1W0E2V6</accession>
<keyword evidence="4" id="KW-1185">Reference proteome</keyword>
<dbReference type="AlphaFoldDB" id="A0A1W0E2V6"/>
<feature type="domain" description="Peptidase M24" evidence="2">
    <location>
        <begin position="80"/>
        <end position="112"/>
    </location>
</feature>
<evidence type="ECO:0000256" key="1">
    <source>
        <dbReference type="SAM" id="MobiDB-lite"/>
    </source>
</evidence>
<feature type="compositionally biased region" description="Basic and acidic residues" evidence="1">
    <location>
        <begin position="16"/>
        <end position="40"/>
    </location>
</feature>
<comment type="caution">
    <text evidence="3">The sequence shown here is derived from an EMBL/GenBank/DDBJ whole genome shotgun (WGS) entry which is preliminary data.</text>
</comment>
<dbReference type="Gene3D" id="3.90.230.10">
    <property type="entry name" value="Creatinase/methionine aminopeptidase superfamily"/>
    <property type="match status" value="1"/>
</dbReference>
<protein>
    <submittedName>
        <fullName evidence="3">Xaa-pro aminopeptidase</fullName>
    </submittedName>
</protein>
<dbReference type="SUPFAM" id="SSF55920">
    <property type="entry name" value="Creatinase/aminopeptidase"/>
    <property type="match status" value="1"/>
</dbReference>
<dbReference type="InterPro" id="IPR050422">
    <property type="entry name" value="X-Pro_aminopeptidase_P"/>
</dbReference>
<dbReference type="PANTHER" id="PTHR43763:SF6">
    <property type="entry name" value="XAA-PRO AMINOPEPTIDASE 1"/>
    <property type="match status" value="1"/>
</dbReference>
<dbReference type="GO" id="GO:0004177">
    <property type="term" value="F:aminopeptidase activity"/>
    <property type="evidence" value="ECO:0007669"/>
    <property type="project" value="UniProtKB-KW"/>
</dbReference>
<keyword evidence="3" id="KW-0031">Aminopeptidase</keyword>
<dbReference type="OrthoDB" id="9995434at2759"/>
<dbReference type="PANTHER" id="PTHR43763">
    <property type="entry name" value="XAA-PRO AMINOPEPTIDASE 1"/>
    <property type="match status" value="1"/>
</dbReference>
<keyword evidence="3" id="KW-0378">Hydrolase</keyword>
<dbReference type="Pfam" id="PF00557">
    <property type="entry name" value="Peptidase_M24"/>
    <property type="match status" value="1"/>
</dbReference>
<evidence type="ECO:0000313" key="4">
    <source>
        <dbReference type="Proteomes" id="UP000192758"/>
    </source>
</evidence>
<sequence length="138" mass="15794">MVHSLSHGVGHFLNVHEHPPIVRGKVKSENNSKNNDKDKNNSNSNNKNNNKDNCNSESNSENCDKILFELLEMLKSSLNEEESQIRPNFVFSNEPGYYLDGEYGIRIENLVYSSYVKNSSDKEISFNNFTMVPYDLSL</sequence>
<reference evidence="3 4" key="1">
    <citation type="journal article" date="2017" name="Environ. Microbiol.">
        <title>Decay of the glycolytic pathway and adaptation to intranuclear parasitism within Enterocytozoonidae microsporidia.</title>
        <authorList>
            <person name="Wiredu Boakye D."/>
            <person name="Jaroenlak P."/>
            <person name="Prachumwat A."/>
            <person name="Williams T.A."/>
            <person name="Bateman K.S."/>
            <person name="Itsathitphaisarn O."/>
            <person name="Sritunyalucksana K."/>
            <person name="Paszkiewicz K.H."/>
            <person name="Moore K.A."/>
            <person name="Stentiford G.D."/>
            <person name="Williams B.A."/>
        </authorList>
    </citation>
    <scope>NUCLEOTIDE SEQUENCE [LARGE SCALE GENOMIC DNA]</scope>
    <source>
        <strain evidence="3 4">TH1</strain>
    </source>
</reference>
<dbReference type="Proteomes" id="UP000192758">
    <property type="component" value="Unassembled WGS sequence"/>
</dbReference>
<keyword evidence="3" id="KW-0645">Protease</keyword>
<feature type="compositionally biased region" description="Low complexity" evidence="1">
    <location>
        <begin position="41"/>
        <end position="60"/>
    </location>
</feature>